<protein>
    <submittedName>
        <fullName evidence="3">IS1634 family transposase</fullName>
    </submittedName>
</protein>
<sequence length="564" mass="64436">MATIIRKRKGNGLYYYAVEVRRVNGQPRIVWQKYLGKLEDIVRRKEEPTPKPVTAKLFDFGAVAALWTIARRLRLVEHVDAHAPKRDQGPSVGEYMLIAALNRAVAPTSKAKMGEWFEGTVLRRLMPHVKARQLSSQRFWDHMDRLDAETLRAIERDLTAHMVREFALDLRALVYDTTNFVTYIDSATDSAIPQRGASKAKRFDLKQVGLALLVTLDFHVPLFHDAYPGHRHDSREFESVVDELVARYRMLAEQCEDITLILDKGNNARPNYQHLQGYHVVGSLVPSQHPDLLSIPKSAFHPLQGQWAGHWAYRTTQTVFGRPHTVLLVYHETLFLGQLQGMTTKLKKATQALREISARLERYRQHRRGQPPTLEGVKRQVEGILKGESLHELIHIDLRLEEGLPALHFEIDHAALQALAERRFGKTLLFTDQASWTDEQIVAAYRGQAHVERAIRQMKDPHFESFRPMFHWTDGKIRVHAFYCVMALALASLLLREVHRRAQARGMEPPVDSIPELVDTLGGIHEVAHLYPLASKIPGHLTLSEMSPRQRLLFDLLELAALAP</sequence>
<accession>A0ABZ1BQP3</accession>
<keyword evidence="1" id="KW-0175">Coiled coil</keyword>
<feature type="domain" description="Transposase IS4-like" evidence="2">
    <location>
        <begin position="194"/>
        <end position="463"/>
    </location>
</feature>
<dbReference type="RefSeq" id="WP_324669521.1">
    <property type="nucleotide sequence ID" value="NZ_CP141614.1"/>
</dbReference>
<reference evidence="4" key="1">
    <citation type="submission" date="2023-12" db="EMBL/GenBank/DDBJ databases">
        <title>Novel isolates from deep terrestrial aquifers shed light on the physiology and ecology of the class Limnochordia.</title>
        <authorList>
            <person name="Karnachuk O.V."/>
            <person name="Lukina A.P."/>
            <person name="Avakyan M.R."/>
            <person name="Kadnikov V."/>
            <person name="Begmatov S."/>
            <person name="Beletsky A.V."/>
            <person name="Mardanov A.V."/>
            <person name="Ravin N.V."/>
        </authorList>
    </citation>
    <scope>NUCLEOTIDE SEQUENCE [LARGE SCALE GENOMIC DNA]</scope>
    <source>
        <strain evidence="4">LN</strain>
    </source>
</reference>
<dbReference type="InterPro" id="IPR047654">
    <property type="entry name" value="IS1634_transpos"/>
</dbReference>
<gene>
    <name evidence="3" type="ORF">VLY81_02870</name>
</gene>
<evidence type="ECO:0000313" key="4">
    <source>
        <dbReference type="Proteomes" id="UP001333102"/>
    </source>
</evidence>
<dbReference type="Pfam" id="PF01609">
    <property type="entry name" value="DDE_Tnp_1"/>
    <property type="match status" value="1"/>
</dbReference>
<dbReference type="InterPro" id="IPR002559">
    <property type="entry name" value="Transposase_11"/>
</dbReference>
<feature type="coiled-coil region" evidence="1">
    <location>
        <begin position="339"/>
        <end position="366"/>
    </location>
</feature>
<name>A0ABZ1BQP3_9FIRM</name>
<evidence type="ECO:0000256" key="1">
    <source>
        <dbReference type="SAM" id="Coils"/>
    </source>
</evidence>
<evidence type="ECO:0000313" key="3">
    <source>
        <dbReference type="EMBL" id="WRP15131.1"/>
    </source>
</evidence>
<dbReference type="PANTHER" id="PTHR34614:SF2">
    <property type="entry name" value="TRANSPOSASE IS4-LIKE DOMAIN-CONTAINING PROTEIN"/>
    <property type="match status" value="1"/>
</dbReference>
<organism evidence="3 4">
    <name type="scientific">Geochorda subterranea</name>
    <dbReference type="NCBI Taxonomy" id="3109564"/>
    <lineage>
        <taxon>Bacteria</taxon>
        <taxon>Bacillati</taxon>
        <taxon>Bacillota</taxon>
        <taxon>Limnochordia</taxon>
        <taxon>Limnochordales</taxon>
        <taxon>Geochordaceae</taxon>
        <taxon>Geochorda</taxon>
    </lineage>
</organism>
<keyword evidence="4" id="KW-1185">Reference proteome</keyword>
<dbReference type="EMBL" id="CP141614">
    <property type="protein sequence ID" value="WRP15131.1"/>
    <property type="molecule type" value="Genomic_DNA"/>
</dbReference>
<dbReference type="Proteomes" id="UP001333102">
    <property type="component" value="Chromosome"/>
</dbReference>
<evidence type="ECO:0000259" key="2">
    <source>
        <dbReference type="Pfam" id="PF01609"/>
    </source>
</evidence>
<dbReference type="NCBIfam" id="NF033559">
    <property type="entry name" value="transpos_IS1634"/>
    <property type="match status" value="1"/>
</dbReference>
<proteinExistence type="predicted"/>
<dbReference type="PANTHER" id="PTHR34614">
    <property type="match status" value="1"/>
</dbReference>